<name>A0AAW7DSZ2_9GAMM</name>
<gene>
    <name evidence="1" type="ORF">HX099_10745</name>
</gene>
<dbReference type="AlphaFoldDB" id="A0AAW7DSZ2"/>
<dbReference type="EMBL" id="JACANB010000008">
    <property type="protein sequence ID" value="MDM1697130.1"/>
    <property type="molecule type" value="Genomic_DNA"/>
</dbReference>
<reference evidence="1" key="1">
    <citation type="submission" date="2020-06" db="EMBL/GenBank/DDBJ databases">
        <authorList>
            <person name="Dong N."/>
        </authorList>
    </citation>
    <scope>NUCLEOTIDE SEQUENCE</scope>
    <source>
        <strain evidence="1">DF46-2-2</strain>
    </source>
</reference>
<dbReference type="Proteomes" id="UP001173465">
    <property type="component" value="Unassembled WGS sequence"/>
</dbReference>
<protein>
    <submittedName>
        <fullName evidence="1">Uncharacterized protein</fullName>
    </submittedName>
</protein>
<dbReference type="RefSeq" id="WP_286594396.1">
    <property type="nucleotide sequence ID" value="NZ_JACANB010000008.1"/>
</dbReference>
<organism evidence="1 2">
    <name type="scientific">Thiopseudomonas alkaliphila</name>
    <dbReference type="NCBI Taxonomy" id="1697053"/>
    <lineage>
        <taxon>Bacteria</taxon>
        <taxon>Pseudomonadati</taxon>
        <taxon>Pseudomonadota</taxon>
        <taxon>Gammaproteobacteria</taxon>
        <taxon>Pseudomonadales</taxon>
        <taxon>Pseudomonadaceae</taxon>
        <taxon>Thiopseudomonas</taxon>
    </lineage>
</organism>
<evidence type="ECO:0000313" key="1">
    <source>
        <dbReference type="EMBL" id="MDM1697130.1"/>
    </source>
</evidence>
<sequence>MTPFQAQIDINEPNRQLLTKLQKDYERQHGKIKTQPLIQRNKAAYFNGKPKSKGAITCLS</sequence>
<evidence type="ECO:0000313" key="2">
    <source>
        <dbReference type="Proteomes" id="UP001173465"/>
    </source>
</evidence>
<proteinExistence type="predicted"/>
<comment type="caution">
    <text evidence="1">The sequence shown here is derived from an EMBL/GenBank/DDBJ whole genome shotgun (WGS) entry which is preliminary data.</text>
</comment>
<accession>A0AAW7DSZ2</accession>
<reference evidence="1" key="2">
    <citation type="journal article" date="2022" name="Sci. Total Environ.">
        <title>Prevalence, transmission, and molecular epidemiology of tet(X)-positive bacteria among humans, animals, and environmental niches in China: An epidemiological, and genomic-based study.</title>
        <authorList>
            <person name="Dong N."/>
            <person name="Zeng Y."/>
            <person name="Cai C."/>
            <person name="Sun C."/>
            <person name="Lu J."/>
            <person name="Liu C."/>
            <person name="Zhou H."/>
            <person name="Sun Q."/>
            <person name="Shu L."/>
            <person name="Wang H."/>
            <person name="Wang Y."/>
            <person name="Wang S."/>
            <person name="Wu C."/>
            <person name="Chan E.W."/>
            <person name="Chen G."/>
            <person name="Shen Z."/>
            <person name="Chen S."/>
            <person name="Zhang R."/>
        </authorList>
    </citation>
    <scope>NUCLEOTIDE SEQUENCE</scope>
    <source>
        <strain evidence="1">DF46-2-2</strain>
    </source>
</reference>